<reference evidence="1 2" key="1">
    <citation type="submission" date="2023-09" db="EMBL/GenBank/DDBJ databases">
        <title>Genomes of two closely related lineages of the louse Polyplax serrata with different host specificities.</title>
        <authorList>
            <person name="Martinu J."/>
            <person name="Tarabai H."/>
            <person name="Stefka J."/>
            <person name="Hypsa V."/>
        </authorList>
    </citation>
    <scope>NUCLEOTIDE SEQUENCE [LARGE SCALE GENOMIC DNA]</scope>
    <source>
        <strain evidence="1">98ZLc_SE</strain>
    </source>
</reference>
<gene>
    <name evidence="1" type="ORF">RUM44_001301</name>
</gene>
<comment type="caution">
    <text evidence="1">The sequence shown here is derived from an EMBL/GenBank/DDBJ whole genome shotgun (WGS) entry which is preliminary data.</text>
</comment>
<evidence type="ECO:0000313" key="1">
    <source>
        <dbReference type="EMBL" id="KAK6621494.1"/>
    </source>
</evidence>
<dbReference type="Proteomes" id="UP001359485">
    <property type="component" value="Unassembled WGS sequence"/>
</dbReference>
<evidence type="ECO:0000313" key="2">
    <source>
        <dbReference type="Proteomes" id="UP001359485"/>
    </source>
</evidence>
<proteinExistence type="predicted"/>
<keyword evidence="2" id="KW-1185">Reference proteome</keyword>
<sequence>MLRAETQRTNRETMTEVDWMKRWALKENIGNKGMIFHVSSLSGVANLRLGLTIRNRRHCWKSELLSRAESGSSICEDTNQVS</sequence>
<name>A0ABR1AJM7_POLSC</name>
<dbReference type="EMBL" id="JAWJWF010000047">
    <property type="protein sequence ID" value="KAK6621494.1"/>
    <property type="molecule type" value="Genomic_DNA"/>
</dbReference>
<accession>A0ABR1AJM7</accession>
<protein>
    <submittedName>
        <fullName evidence="1">Uncharacterized protein</fullName>
    </submittedName>
</protein>
<organism evidence="1 2">
    <name type="scientific">Polyplax serrata</name>
    <name type="common">Common mouse louse</name>
    <dbReference type="NCBI Taxonomy" id="468196"/>
    <lineage>
        <taxon>Eukaryota</taxon>
        <taxon>Metazoa</taxon>
        <taxon>Ecdysozoa</taxon>
        <taxon>Arthropoda</taxon>
        <taxon>Hexapoda</taxon>
        <taxon>Insecta</taxon>
        <taxon>Pterygota</taxon>
        <taxon>Neoptera</taxon>
        <taxon>Paraneoptera</taxon>
        <taxon>Psocodea</taxon>
        <taxon>Troctomorpha</taxon>
        <taxon>Phthiraptera</taxon>
        <taxon>Anoplura</taxon>
        <taxon>Polyplacidae</taxon>
        <taxon>Polyplax</taxon>
    </lineage>
</organism>